<comment type="caution">
    <text evidence="2">The sequence shown here is derived from an EMBL/GenBank/DDBJ whole genome shotgun (WGS) entry which is preliminary data.</text>
</comment>
<keyword evidence="1" id="KW-0472">Membrane</keyword>
<dbReference type="RefSeq" id="WP_344694119.1">
    <property type="nucleotide sequence ID" value="NZ_BAABBF010000007.1"/>
</dbReference>
<keyword evidence="1" id="KW-0812">Transmembrane</keyword>
<keyword evidence="3" id="KW-1185">Reference proteome</keyword>
<sequence length="361" mass="37379">MRDPLRRRPSRPLLLAAPTRAATLSRPPARWWLALIVLATVLLLAMAASPIDAGPVLARDTGLVERLRHGGGFYPIAADTLRSGGESLRPALGFPLPALPVIIAALPPIMVVAMMILLAAVVAMAWQARMVAVCDGAAGQVVLLVLLIAGLVPAGQPDLTAVPETWAGLLIALSLARRHPRRWMEAVGFGLAAALTAGVAALYLVVMAACAWREGYGKEAAGWSGALLVLVVVLGFHLHGVAGVLHPLDMAAAMTNGPGWSAGFATVATTTAALLLPVSAGAVMVLLATIGWTAWRDPLAIRAGGTMLAVLLVLATGVPAMGGLLVAPVALVGLVFIPDLLRDLLAGALDNRRITVRRSVR</sequence>
<keyword evidence="1" id="KW-1133">Transmembrane helix</keyword>
<dbReference type="EMBL" id="BAABBF010000007">
    <property type="protein sequence ID" value="GAA3718911.1"/>
    <property type="molecule type" value="Genomic_DNA"/>
</dbReference>
<evidence type="ECO:0000256" key="1">
    <source>
        <dbReference type="SAM" id="Phobius"/>
    </source>
</evidence>
<name>A0ABP7EGQ8_9SPHN</name>
<evidence type="ECO:0008006" key="4">
    <source>
        <dbReference type="Google" id="ProtNLM"/>
    </source>
</evidence>
<protein>
    <recommendedName>
        <fullName evidence="4">Integral membrane protein</fullName>
    </recommendedName>
</protein>
<evidence type="ECO:0000313" key="2">
    <source>
        <dbReference type="EMBL" id="GAA3718911.1"/>
    </source>
</evidence>
<feature type="transmembrane region" description="Helical" evidence="1">
    <location>
        <begin position="262"/>
        <end position="295"/>
    </location>
</feature>
<proteinExistence type="predicted"/>
<evidence type="ECO:0000313" key="3">
    <source>
        <dbReference type="Proteomes" id="UP001500523"/>
    </source>
</evidence>
<reference evidence="3" key="1">
    <citation type="journal article" date="2019" name="Int. J. Syst. Evol. Microbiol.">
        <title>The Global Catalogue of Microorganisms (GCM) 10K type strain sequencing project: providing services to taxonomists for standard genome sequencing and annotation.</title>
        <authorList>
            <consortium name="The Broad Institute Genomics Platform"/>
            <consortium name="The Broad Institute Genome Sequencing Center for Infectious Disease"/>
            <person name="Wu L."/>
            <person name="Ma J."/>
        </authorList>
    </citation>
    <scope>NUCLEOTIDE SEQUENCE [LARGE SCALE GENOMIC DNA]</scope>
    <source>
        <strain evidence="3">JCM 17498</strain>
    </source>
</reference>
<feature type="transmembrane region" description="Helical" evidence="1">
    <location>
        <begin position="130"/>
        <end position="152"/>
    </location>
</feature>
<feature type="transmembrane region" description="Helical" evidence="1">
    <location>
        <begin position="186"/>
        <end position="209"/>
    </location>
</feature>
<gene>
    <name evidence="2" type="ORF">GCM10022268_28970</name>
</gene>
<accession>A0ABP7EGQ8</accession>
<organism evidence="2 3">
    <name type="scientific">Sphingomonas cynarae</name>
    <dbReference type="NCBI Taxonomy" id="930197"/>
    <lineage>
        <taxon>Bacteria</taxon>
        <taxon>Pseudomonadati</taxon>
        <taxon>Pseudomonadota</taxon>
        <taxon>Alphaproteobacteria</taxon>
        <taxon>Sphingomonadales</taxon>
        <taxon>Sphingomonadaceae</taxon>
        <taxon>Sphingomonas</taxon>
    </lineage>
</organism>
<feature type="transmembrane region" description="Helical" evidence="1">
    <location>
        <begin position="307"/>
        <end position="337"/>
    </location>
</feature>
<dbReference type="Proteomes" id="UP001500523">
    <property type="component" value="Unassembled WGS sequence"/>
</dbReference>
<feature type="transmembrane region" description="Helical" evidence="1">
    <location>
        <begin position="221"/>
        <end position="242"/>
    </location>
</feature>
<feature type="transmembrane region" description="Helical" evidence="1">
    <location>
        <begin position="98"/>
        <end position="123"/>
    </location>
</feature>